<evidence type="ECO:0000256" key="7">
    <source>
        <dbReference type="RuleBase" id="RU363032"/>
    </source>
</evidence>
<evidence type="ECO:0000256" key="4">
    <source>
        <dbReference type="ARBA" id="ARBA00022692"/>
    </source>
</evidence>
<dbReference type="InterPro" id="IPR051393">
    <property type="entry name" value="ABC_transporter_permease"/>
</dbReference>
<dbReference type="PANTHER" id="PTHR30193:SF37">
    <property type="entry name" value="INNER MEMBRANE ABC TRANSPORTER PERMEASE PROTEIN YCJO"/>
    <property type="match status" value="1"/>
</dbReference>
<sequence length="323" mass="35886">MTIFVQVSLVVGNYRGRCTLLMKGAILMAKTLRDKLVPYTFVLPALLLLALFSLIPIFIALIISFTGLDITGLGDWSQIKFIGLQNYTQLFHDSAFLQSILNTGYYVVIGVPLVILLSLTVAILINFGQNRFFRFMRLVFYTPSITNTVAVAVVWTYMYNPSMGLLNNLFGKIGMGPFPWLSDPATAKISLIILAVWKAIGLNMLIFLAALQGIPESLYEAAELDGAGWWQQTRHITLPSLSFSIFFVTVTTLIGWFQFFDEPFVMTKGGPLNSTNSVALFVYQNGFQNSNFGYAAAGSFIMFAAIILATLVQFKLQKKQQGL</sequence>
<dbReference type="PATRIC" id="fig|1423792.3.peg.93"/>
<proteinExistence type="inferred from homology"/>
<dbReference type="Gene3D" id="1.10.3720.10">
    <property type="entry name" value="MetI-like"/>
    <property type="match status" value="1"/>
</dbReference>
<keyword evidence="10" id="KW-1185">Reference proteome</keyword>
<keyword evidence="2 7" id="KW-0813">Transport</keyword>
<keyword evidence="5 7" id="KW-1133">Transmembrane helix</keyword>
<feature type="transmembrane region" description="Helical" evidence="7">
    <location>
        <begin position="292"/>
        <end position="314"/>
    </location>
</feature>
<feature type="transmembrane region" description="Helical" evidence="7">
    <location>
        <begin position="189"/>
        <end position="211"/>
    </location>
</feature>
<name>A0A0R1NC86_9LACO</name>
<dbReference type="PROSITE" id="PS50928">
    <property type="entry name" value="ABC_TM1"/>
    <property type="match status" value="1"/>
</dbReference>
<comment type="similarity">
    <text evidence="7">Belongs to the binding-protein-dependent transport system permease family.</text>
</comment>
<keyword evidence="3" id="KW-1003">Cell membrane</keyword>
<dbReference type="PANTHER" id="PTHR30193">
    <property type="entry name" value="ABC TRANSPORTER PERMEASE PROTEIN"/>
    <property type="match status" value="1"/>
</dbReference>
<dbReference type="InterPro" id="IPR035906">
    <property type="entry name" value="MetI-like_sf"/>
</dbReference>
<dbReference type="SUPFAM" id="SSF160964">
    <property type="entry name" value="MalF N-terminal region-like"/>
    <property type="match status" value="1"/>
</dbReference>
<dbReference type="InterPro" id="IPR000515">
    <property type="entry name" value="MetI-like"/>
</dbReference>
<evidence type="ECO:0000256" key="3">
    <source>
        <dbReference type="ARBA" id="ARBA00022475"/>
    </source>
</evidence>
<evidence type="ECO:0000256" key="2">
    <source>
        <dbReference type="ARBA" id="ARBA00022448"/>
    </source>
</evidence>
<comment type="subcellular location">
    <subcellularLocation>
        <location evidence="1 7">Cell membrane</location>
        <topology evidence="1 7">Multi-pass membrane protein</topology>
    </subcellularLocation>
</comment>
<evidence type="ECO:0000256" key="6">
    <source>
        <dbReference type="ARBA" id="ARBA00023136"/>
    </source>
</evidence>
<feature type="transmembrane region" description="Helical" evidence="7">
    <location>
        <begin position="36"/>
        <end position="63"/>
    </location>
</feature>
<dbReference type="GO" id="GO:0005886">
    <property type="term" value="C:plasma membrane"/>
    <property type="evidence" value="ECO:0007669"/>
    <property type="project" value="UniProtKB-SubCell"/>
</dbReference>
<keyword evidence="4 7" id="KW-0812">Transmembrane</keyword>
<reference evidence="9 10" key="1">
    <citation type="journal article" date="2015" name="Genome Announc.">
        <title>Expanding the biotechnology potential of lactobacilli through comparative genomics of 213 strains and associated genera.</title>
        <authorList>
            <person name="Sun Z."/>
            <person name="Harris H.M."/>
            <person name="McCann A."/>
            <person name="Guo C."/>
            <person name="Argimon S."/>
            <person name="Zhang W."/>
            <person name="Yang X."/>
            <person name="Jeffery I.B."/>
            <person name="Cooney J.C."/>
            <person name="Kagawa T.F."/>
            <person name="Liu W."/>
            <person name="Song Y."/>
            <person name="Salvetti E."/>
            <person name="Wrobel A."/>
            <person name="Rasinkangas P."/>
            <person name="Parkhill J."/>
            <person name="Rea M.C."/>
            <person name="O'Sullivan O."/>
            <person name="Ritari J."/>
            <person name="Douillard F.P."/>
            <person name="Paul Ross R."/>
            <person name="Yang R."/>
            <person name="Briner A.E."/>
            <person name="Felis G.E."/>
            <person name="de Vos W.M."/>
            <person name="Barrangou R."/>
            <person name="Klaenhammer T.R."/>
            <person name="Caufield P.W."/>
            <person name="Cui Y."/>
            <person name="Zhang H."/>
            <person name="O'Toole P.W."/>
        </authorList>
    </citation>
    <scope>NUCLEOTIDE SEQUENCE [LARGE SCALE GENOMIC DNA]</scope>
    <source>
        <strain evidence="9 10">DSM 12744</strain>
    </source>
</reference>
<dbReference type="EMBL" id="AZEC01000001">
    <property type="protein sequence ID" value="KRL14443.1"/>
    <property type="molecule type" value="Genomic_DNA"/>
</dbReference>
<dbReference type="CDD" id="cd06261">
    <property type="entry name" value="TM_PBP2"/>
    <property type="match status" value="1"/>
</dbReference>
<evidence type="ECO:0000313" key="10">
    <source>
        <dbReference type="Proteomes" id="UP000051330"/>
    </source>
</evidence>
<keyword evidence="6 7" id="KW-0472">Membrane</keyword>
<feature type="domain" description="ABC transmembrane type-1" evidence="8">
    <location>
        <begin position="100"/>
        <end position="313"/>
    </location>
</feature>
<dbReference type="GO" id="GO:0055085">
    <property type="term" value="P:transmembrane transport"/>
    <property type="evidence" value="ECO:0007669"/>
    <property type="project" value="InterPro"/>
</dbReference>
<accession>A0A0R1NC86</accession>
<dbReference type="STRING" id="1423792.FD09_GL000091"/>
<dbReference type="AlphaFoldDB" id="A0A0R1NC86"/>
<protein>
    <submittedName>
        <fullName evidence="9">Fructose-amino acid permease</fullName>
    </submittedName>
</protein>
<dbReference type="Pfam" id="PF00528">
    <property type="entry name" value="BPD_transp_1"/>
    <property type="match status" value="1"/>
</dbReference>
<feature type="transmembrane region" description="Helical" evidence="7">
    <location>
        <begin position="104"/>
        <end position="126"/>
    </location>
</feature>
<gene>
    <name evidence="9" type="ORF">FD09_GL000091</name>
</gene>
<evidence type="ECO:0000313" key="9">
    <source>
        <dbReference type="EMBL" id="KRL14443.1"/>
    </source>
</evidence>
<feature type="transmembrane region" description="Helical" evidence="7">
    <location>
        <begin position="138"/>
        <end position="158"/>
    </location>
</feature>
<organism evidence="9 10">
    <name type="scientific">Schleiferilactobacillus perolens DSM 12744</name>
    <dbReference type="NCBI Taxonomy" id="1423792"/>
    <lineage>
        <taxon>Bacteria</taxon>
        <taxon>Bacillati</taxon>
        <taxon>Bacillota</taxon>
        <taxon>Bacilli</taxon>
        <taxon>Lactobacillales</taxon>
        <taxon>Lactobacillaceae</taxon>
        <taxon>Schleiferilactobacillus</taxon>
    </lineage>
</organism>
<dbReference type="SUPFAM" id="SSF161098">
    <property type="entry name" value="MetI-like"/>
    <property type="match status" value="1"/>
</dbReference>
<evidence type="ECO:0000259" key="8">
    <source>
        <dbReference type="PROSITE" id="PS50928"/>
    </source>
</evidence>
<evidence type="ECO:0000256" key="1">
    <source>
        <dbReference type="ARBA" id="ARBA00004651"/>
    </source>
</evidence>
<comment type="caution">
    <text evidence="9">The sequence shown here is derived from an EMBL/GenBank/DDBJ whole genome shotgun (WGS) entry which is preliminary data.</text>
</comment>
<evidence type="ECO:0000256" key="5">
    <source>
        <dbReference type="ARBA" id="ARBA00022989"/>
    </source>
</evidence>
<dbReference type="Proteomes" id="UP000051330">
    <property type="component" value="Unassembled WGS sequence"/>
</dbReference>
<feature type="transmembrane region" description="Helical" evidence="7">
    <location>
        <begin position="241"/>
        <end position="259"/>
    </location>
</feature>